<evidence type="ECO:0000256" key="1">
    <source>
        <dbReference type="SAM" id="SignalP"/>
    </source>
</evidence>
<feature type="chain" id="PRO_5002805335" description="Secreted protein" evidence="1">
    <location>
        <begin position="22"/>
        <end position="83"/>
    </location>
</feature>
<proteinExistence type="evidence at transcript level"/>
<reference evidence="2" key="1">
    <citation type="journal article" date="2009" name="PLoS Genet.">
        <title>Sequencing, mapping, and analysis of 27,455 maize full-length cDNAs.</title>
        <authorList>
            <person name="Soderlund C."/>
            <person name="Descour A."/>
            <person name="Kudrna D."/>
            <person name="Bomhoff M."/>
            <person name="Boyd L."/>
            <person name="Currie J."/>
            <person name="Angelova A."/>
            <person name="Collura K."/>
            <person name="Wissotski M."/>
            <person name="Ashley E."/>
            <person name="Morrow D."/>
            <person name="Fernandes J."/>
            <person name="Walbot V."/>
            <person name="Yu Y."/>
        </authorList>
    </citation>
    <scope>NUCLEOTIDE SEQUENCE</scope>
    <source>
        <strain evidence="2">B73</strain>
    </source>
</reference>
<protein>
    <recommendedName>
        <fullName evidence="3">Secreted protein</fullName>
    </recommendedName>
</protein>
<keyword evidence="1" id="KW-0732">Signal</keyword>
<feature type="signal peptide" evidence="1">
    <location>
        <begin position="1"/>
        <end position="21"/>
    </location>
</feature>
<name>B4FGT3_MAIZE</name>
<organism evidence="2">
    <name type="scientific">Zea mays</name>
    <name type="common">Maize</name>
    <dbReference type="NCBI Taxonomy" id="4577"/>
    <lineage>
        <taxon>Eukaryota</taxon>
        <taxon>Viridiplantae</taxon>
        <taxon>Streptophyta</taxon>
        <taxon>Embryophyta</taxon>
        <taxon>Tracheophyta</taxon>
        <taxon>Spermatophyta</taxon>
        <taxon>Magnoliopsida</taxon>
        <taxon>Liliopsida</taxon>
        <taxon>Poales</taxon>
        <taxon>Poaceae</taxon>
        <taxon>PACMAD clade</taxon>
        <taxon>Panicoideae</taxon>
        <taxon>Andropogonodae</taxon>
        <taxon>Andropogoneae</taxon>
        <taxon>Tripsacinae</taxon>
        <taxon>Zea</taxon>
    </lineage>
</organism>
<dbReference type="EMBL" id="BT036321">
    <property type="protein sequence ID" value="ACF81326.1"/>
    <property type="molecule type" value="mRNA"/>
</dbReference>
<accession>B4FGT3</accession>
<sequence length="83" mass="9292">MRGRSAVLHAALELCFNLVVPLSNVSEEVYGKYPMSLVWLPFRLTCSHSAPHFLSHVRHVNANTKVSLHGQKCYQSVDCALII</sequence>
<evidence type="ECO:0000313" key="2">
    <source>
        <dbReference type="EMBL" id="ACF81326.1"/>
    </source>
</evidence>
<evidence type="ECO:0008006" key="3">
    <source>
        <dbReference type="Google" id="ProtNLM"/>
    </source>
</evidence>
<dbReference type="AlphaFoldDB" id="B4FGT3"/>